<keyword evidence="3" id="KW-1185">Reference proteome</keyword>
<dbReference type="EMBL" id="CP051682">
    <property type="protein sequence ID" value="QJD96098.1"/>
    <property type="molecule type" value="Genomic_DNA"/>
</dbReference>
<reference evidence="2 3" key="1">
    <citation type="submission" date="2020-04" db="EMBL/GenBank/DDBJ databases">
        <title>Genome sequencing of novel species.</title>
        <authorList>
            <person name="Heo J."/>
            <person name="Kim S.-J."/>
            <person name="Kim J.-S."/>
            <person name="Hong S.-B."/>
            <person name="Kwon S.-W."/>
        </authorList>
    </citation>
    <scope>NUCLEOTIDE SEQUENCE [LARGE SCALE GENOMIC DNA]</scope>
    <source>
        <strain evidence="2 3">F39-2</strain>
    </source>
</reference>
<evidence type="ECO:0000256" key="1">
    <source>
        <dbReference type="SAM" id="SignalP"/>
    </source>
</evidence>
<proteinExistence type="predicted"/>
<gene>
    <name evidence="2" type="ORF">HH214_09535</name>
</gene>
<protein>
    <submittedName>
        <fullName evidence="2">Conjugal transfer protein TraI</fullName>
    </submittedName>
</protein>
<accession>A0A7L5E0R5</accession>
<name>A0A7L5E0R5_9SPHI</name>
<dbReference type="RefSeq" id="WP_169607195.1">
    <property type="nucleotide sequence ID" value="NZ_CP051682.1"/>
</dbReference>
<dbReference type="KEGG" id="mrob:HH214_09535"/>
<evidence type="ECO:0000313" key="2">
    <source>
        <dbReference type="EMBL" id="QJD96098.1"/>
    </source>
</evidence>
<feature type="chain" id="PRO_5029671588" evidence="1">
    <location>
        <begin position="25"/>
        <end position="225"/>
    </location>
</feature>
<evidence type="ECO:0000313" key="3">
    <source>
        <dbReference type="Proteomes" id="UP000503278"/>
    </source>
</evidence>
<keyword evidence="1" id="KW-0732">Signal</keyword>
<feature type="signal peptide" evidence="1">
    <location>
        <begin position="1"/>
        <end position="24"/>
    </location>
</feature>
<sequence length="225" mass="25592">MKKILWILNLALALLMIPSREATAQIPVVSLVSTVVKKVIMALDLKVQQLQNQTIALQNAEKQVENSLHLNSLNDISGWLGKERTLYQDYYTELSKVKTVIADYEEVKTIISQQAQLLTEYHQASALFHQDPHFSAAELQAMENIYGGMLAESARNLDELLLAVNSFSTQMDDAERMAVVHHASTGMQTNLDHLRQYNQQNVDISYERAKDETDRQHLKQLYGIH</sequence>
<dbReference type="AlphaFoldDB" id="A0A7L5E0R5"/>
<organism evidence="2 3">
    <name type="scientific">Mucilaginibacter robiniae</name>
    <dbReference type="NCBI Taxonomy" id="2728022"/>
    <lineage>
        <taxon>Bacteria</taxon>
        <taxon>Pseudomonadati</taxon>
        <taxon>Bacteroidota</taxon>
        <taxon>Sphingobacteriia</taxon>
        <taxon>Sphingobacteriales</taxon>
        <taxon>Sphingobacteriaceae</taxon>
        <taxon>Mucilaginibacter</taxon>
    </lineage>
</organism>
<dbReference type="Proteomes" id="UP000503278">
    <property type="component" value="Chromosome"/>
</dbReference>